<accession>A0ACB6QR73</accession>
<dbReference type="Proteomes" id="UP000799755">
    <property type="component" value="Unassembled WGS sequence"/>
</dbReference>
<dbReference type="EMBL" id="MU003514">
    <property type="protein sequence ID" value="KAF2468666.1"/>
    <property type="molecule type" value="Genomic_DNA"/>
</dbReference>
<evidence type="ECO:0000313" key="1">
    <source>
        <dbReference type="EMBL" id="KAF2468666.1"/>
    </source>
</evidence>
<sequence length="172" mass="18550">MFAKTLAIFALALLFSCVDGAPTIDTALGSKHNLYLVTCQRKHAIDCTQLILCSLDDRPATKHTAVAYYPNGPIIDTNSAPSEVAIVSDPTVPWEGTQHTAILGKASSFTSNITAGADALKKGEVAGNAKMDSEEFVCFSDGQSRFTIRHRIGRGREEVLCIADYWCPSIQV</sequence>
<reference evidence="1" key="1">
    <citation type="journal article" date="2020" name="Stud. Mycol.">
        <title>101 Dothideomycetes genomes: a test case for predicting lifestyles and emergence of pathogens.</title>
        <authorList>
            <person name="Haridas S."/>
            <person name="Albert R."/>
            <person name="Binder M."/>
            <person name="Bloem J."/>
            <person name="Labutti K."/>
            <person name="Salamov A."/>
            <person name="Andreopoulos B."/>
            <person name="Baker S."/>
            <person name="Barry K."/>
            <person name="Bills G."/>
            <person name="Bluhm B."/>
            <person name="Cannon C."/>
            <person name="Castanera R."/>
            <person name="Culley D."/>
            <person name="Daum C."/>
            <person name="Ezra D."/>
            <person name="Gonzalez J."/>
            <person name="Henrissat B."/>
            <person name="Kuo A."/>
            <person name="Liang C."/>
            <person name="Lipzen A."/>
            <person name="Lutzoni F."/>
            <person name="Magnuson J."/>
            <person name="Mondo S."/>
            <person name="Nolan M."/>
            <person name="Ohm R."/>
            <person name="Pangilinan J."/>
            <person name="Park H.-J."/>
            <person name="Ramirez L."/>
            <person name="Alfaro M."/>
            <person name="Sun H."/>
            <person name="Tritt A."/>
            <person name="Yoshinaga Y."/>
            <person name="Zwiers L.-H."/>
            <person name="Turgeon B."/>
            <person name="Goodwin S."/>
            <person name="Spatafora J."/>
            <person name="Crous P."/>
            <person name="Grigoriev I."/>
        </authorList>
    </citation>
    <scope>NUCLEOTIDE SEQUENCE</scope>
    <source>
        <strain evidence="1">ATCC 200398</strain>
    </source>
</reference>
<comment type="caution">
    <text evidence="1">The sequence shown here is derived from an EMBL/GenBank/DDBJ whole genome shotgun (WGS) entry which is preliminary data.</text>
</comment>
<gene>
    <name evidence="1" type="ORF">BDR25DRAFT_343981</name>
</gene>
<name>A0ACB6QR73_9PLEO</name>
<organism evidence="1 2">
    <name type="scientific">Lindgomyces ingoldianus</name>
    <dbReference type="NCBI Taxonomy" id="673940"/>
    <lineage>
        <taxon>Eukaryota</taxon>
        <taxon>Fungi</taxon>
        <taxon>Dikarya</taxon>
        <taxon>Ascomycota</taxon>
        <taxon>Pezizomycotina</taxon>
        <taxon>Dothideomycetes</taxon>
        <taxon>Pleosporomycetidae</taxon>
        <taxon>Pleosporales</taxon>
        <taxon>Lindgomycetaceae</taxon>
        <taxon>Lindgomyces</taxon>
    </lineage>
</organism>
<protein>
    <submittedName>
        <fullName evidence="1">Uncharacterized protein</fullName>
    </submittedName>
</protein>
<proteinExistence type="predicted"/>
<evidence type="ECO:0000313" key="2">
    <source>
        <dbReference type="Proteomes" id="UP000799755"/>
    </source>
</evidence>
<keyword evidence="2" id="KW-1185">Reference proteome</keyword>